<proteinExistence type="predicted"/>
<dbReference type="Gene3D" id="3.40.33.10">
    <property type="entry name" value="CAP"/>
    <property type="match status" value="1"/>
</dbReference>
<name>A0A814IXF4_9BILA</name>
<feature type="domain" description="SCP" evidence="2">
    <location>
        <begin position="41"/>
        <end position="177"/>
    </location>
</feature>
<dbReference type="Proteomes" id="UP000663870">
    <property type="component" value="Unassembled WGS sequence"/>
</dbReference>
<keyword evidence="1" id="KW-0732">Signal</keyword>
<evidence type="ECO:0000256" key="1">
    <source>
        <dbReference type="SAM" id="SignalP"/>
    </source>
</evidence>
<dbReference type="CDD" id="cd05382">
    <property type="entry name" value="CAP_GAPR1-like"/>
    <property type="match status" value="1"/>
</dbReference>
<dbReference type="InterPro" id="IPR034113">
    <property type="entry name" value="SCP_GAPR1-like"/>
</dbReference>
<dbReference type="Pfam" id="PF00188">
    <property type="entry name" value="CAP"/>
    <property type="match status" value="1"/>
</dbReference>
<dbReference type="SMART" id="SM00198">
    <property type="entry name" value="SCP"/>
    <property type="match status" value="1"/>
</dbReference>
<accession>A0A814IXF4</accession>
<dbReference type="EMBL" id="CAJNOL010000363">
    <property type="protein sequence ID" value="CAF1029172.1"/>
    <property type="molecule type" value="Genomic_DNA"/>
</dbReference>
<feature type="chain" id="PRO_5032420520" description="SCP domain-containing protein" evidence="1">
    <location>
        <begin position="22"/>
        <end position="188"/>
    </location>
</feature>
<evidence type="ECO:0000259" key="2">
    <source>
        <dbReference type="SMART" id="SM00198"/>
    </source>
</evidence>
<dbReference type="PRINTS" id="PR00837">
    <property type="entry name" value="V5TPXLIKE"/>
</dbReference>
<dbReference type="InterPro" id="IPR014044">
    <property type="entry name" value="CAP_dom"/>
</dbReference>
<evidence type="ECO:0000313" key="4">
    <source>
        <dbReference type="Proteomes" id="UP000663870"/>
    </source>
</evidence>
<gene>
    <name evidence="3" type="ORF">JXQ802_LOCUS15558</name>
</gene>
<dbReference type="AlphaFoldDB" id="A0A814IXF4"/>
<dbReference type="InterPro" id="IPR035940">
    <property type="entry name" value="CAP_sf"/>
</dbReference>
<feature type="signal peptide" evidence="1">
    <location>
        <begin position="1"/>
        <end position="21"/>
    </location>
</feature>
<comment type="caution">
    <text evidence="3">The sequence shown here is derived from an EMBL/GenBank/DDBJ whole genome shotgun (WGS) entry which is preliminary data.</text>
</comment>
<keyword evidence="4" id="KW-1185">Reference proteome</keyword>
<reference evidence="3" key="1">
    <citation type="submission" date="2021-02" db="EMBL/GenBank/DDBJ databases">
        <authorList>
            <person name="Nowell W R."/>
        </authorList>
    </citation>
    <scope>NUCLEOTIDE SEQUENCE</scope>
</reference>
<organism evidence="3 4">
    <name type="scientific">Rotaria sordida</name>
    <dbReference type="NCBI Taxonomy" id="392033"/>
    <lineage>
        <taxon>Eukaryota</taxon>
        <taxon>Metazoa</taxon>
        <taxon>Spiralia</taxon>
        <taxon>Gnathifera</taxon>
        <taxon>Rotifera</taxon>
        <taxon>Eurotatoria</taxon>
        <taxon>Bdelloidea</taxon>
        <taxon>Philodinida</taxon>
        <taxon>Philodinidae</taxon>
        <taxon>Rotaria</taxon>
    </lineage>
</organism>
<evidence type="ECO:0000313" key="3">
    <source>
        <dbReference type="EMBL" id="CAF1029172.1"/>
    </source>
</evidence>
<dbReference type="PANTHER" id="PTHR10334">
    <property type="entry name" value="CYSTEINE-RICH SECRETORY PROTEIN-RELATED"/>
    <property type="match status" value="1"/>
</dbReference>
<dbReference type="InterPro" id="IPR001283">
    <property type="entry name" value="CRISP-related"/>
</dbReference>
<dbReference type="FunFam" id="3.40.33.10:FF:000002">
    <property type="entry name" value="Golgi-associated plant pathogenesis-related protein 1"/>
    <property type="match status" value="1"/>
</dbReference>
<protein>
    <recommendedName>
        <fullName evidence="2">SCP domain-containing protein</fullName>
    </recommendedName>
</protein>
<sequence>MQWYLLTILFLFDGVPLKALAADNTGLENQETNGFTDAQKTFQEEMLKAHNNYRKQHCVPSLVLDDGLSRGAQSYAKTLVKTNVFAHSTDRDNVGENLYKKSSSKALKLTGDKPTDSWYNEIKDYDFNKPGFSSAAGHLTQVLWKNSNKLGVGIAYSADERIVYVVARYSPAGNVLEQFDENVLSKCS</sequence>
<dbReference type="SUPFAM" id="SSF55797">
    <property type="entry name" value="PR-1-like"/>
    <property type="match status" value="1"/>
</dbReference>